<evidence type="ECO:0000313" key="3">
    <source>
        <dbReference type="EMBL" id="KAG8061246.1"/>
    </source>
</evidence>
<reference evidence="3" key="2">
    <citation type="submission" date="2021-02" db="EMBL/GenBank/DDBJ databases">
        <authorList>
            <person name="Kimball J.A."/>
            <person name="Haas M.W."/>
            <person name="Macchietto M."/>
            <person name="Kono T."/>
            <person name="Duquette J."/>
            <person name="Shao M."/>
        </authorList>
    </citation>
    <scope>NUCLEOTIDE SEQUENCE</scope>
    <source>
        <tissue evidence="3">Fresh leaf tissue</tissue>
    </source>
</reference>
<evidence type="ECO:0000256" key="1">
    <source>
        <dbReference type="SAM" id="MobiDB-lite"/>
    </source>
</evidence>
<evidence type="ECO:0008006" key="5">
    <source>
        <dbReference type="Google" id="ProtNLM"/>
    </source>
</evidence>
<feature type="compositionally biased region" description="Low complexity" evidence="1">
    <location>
        <begin position="62"/>
        <end position="83"/>
    </location>
</feature>
<dbReference type="AlphaFoldDB" id="A0A8J5VIL7"/>
<keyword evidence="2" id="KW-0732">Signal</keyword>
<comment type="caution">
    <text evidence="3">The sequence shown here is derived from an EMBL/GenBank/DDBJ whole genome shotgun (WGS) entry which is preliminary data.</text>
</comment>
<organism evidence="3 4">
    <name type="scientific">Zizania palustris</name>
    <name type="common">Northern wild rice</name>
    <dbReference type="NCBI Taxonomy" id="103762"/>
    <lineage>
        <taxon>Eukaryota</taxon>
        <taxon>Viridiplantae</taxon>
        <taxon>Streptophyta</taxon>
        <taxon>Embryophyta</taxon>
        <taxon>Tracheophyta</taxon>
        <taxon>Spermatophyta</taxon>
        <taxon>Magnoliopsida</taxon>
        <taxon>Liliopsida</taxon>
        <taxon>Poales</taxon>
        <taxon>Poaceae</taxon>
        <taxon>BOP clade</taxon>
        <taxon>Oryzoideae</taxon>
        <taxon>Oryzeae</taxon>
        <taxon>Zizaniinae</taxon>
        <taxon>Zizania</taxon>
    </lineage>
</organism>
<dbReference type="Proteomes" id="UP000729402">
    <property type="component" value="Unassembled WGS sequence"/>
</dbReference>
<gene>
    <name evidence="3" type="ORF">GUJ93_ZPchr0003g16977</name>
</gene>
<proteinExistence type="predicted"/>
<accession>A0A8J5VIL7</accession>
<feature type="chain" id="PRO_5035322393" description="Secreted protein" evidence="2">
    <location>
        <begin position="21"/>
        <end position="172"/>
    </location>
</feature>
<feature type="compositionally biased region" description="Polar residues" evidence="1">
    <location>
        <begin position="99"/>
        <end position="112"/>
    </location>
</feature>
<evidence type="ECO:0000256" key="2">
    <source>
        <dbReference type="SAM" id="SignalP"/>
    </source>
</evidence>
<feature type="signal peptide" evidence="2">
    <location>
        <begin position="1"/>
        <end position="20"/>
    </location>
</feature>
<feature type="compositionally biased region" description="Basic and acidic residues" evidence="1">
    <location>
        <begin position="149"/>
        <end position="158"/>
    </location>
</feature>
<evidence type="ECO:0000313" key="4">
    <source>
        <dbReference type="Proteomes" id="UP000729402"/>
    </source>
</evidence>
<reference evidence="3" key="1">
    <citation type="journal article" date="2021" name="bioRxiv">
        <title>Whole Genome Assembly and Annotation of Northern Wild Rice, Zizania palustris L., Supports a Whole Genome Duplication in the Zizania Genus.</title>
        <authorList>
            <person name="Haas M."/>
            <person name="Kono T."/>
            <person name="Macchietto M."/>
            <person name="Millas R."/>
            <person name="McGilp L."/>
            <person name="Shao M."/>
            <person name="Duquette J."/>
            <person name="Hirsch C.N."/>
            <person name="Kimball J."/>
        </authorList>
    </citation>
    <scope>NUCLEOTIDE SEQUENCE</scope>
    <source>
        <tissue evidence="3">Fresh leaf tissue</tissue>
    </source>
</reference>
<protein>
    <recommendedName>
        <fullName evidence="5">Secreted protein</fullName>
    </recommendedName>
</protein>
<name>A0A8J5VIL7_ZIZPA</name>
<sequence>MPSDSVVIAAALWPVALTAAVESAARVPAVVAASELPAAGSPAAVISSVSALPAIPVKTTSVATAAGSSSSPSAARRSRPAGGRVLGLRAGHARPGQRASRSATNLHGSSSGPVAKELSADREVVRGRWNSGGATLTVGGWRGVGARGRLREADDGGSVRELGPVGEDKGAA</sequence>
<dbReference type="EMBL" id="JAAALK010000286">
    <property type="protein sequence ID" value="KAG8061246.1"/>
    <property type="molecule type" value="Genomic_DNA"/>
</dbReference>
<feature type="region of interest" description="Disordered" evidence="1">
    <location>
        <begin position="62"/>
        <end position="172"/>
    </location>
</feature>
<keyword evidence="4" id="KW-1185">Reference proteome</keyword>